<dbReference type="Proteomes" id="UP000034140">
    <property type="component" value="Unassembled WGS sequence"/>
</dbReference>
<evidence type="ECO:0000256" key="1">
    <source>
        <dbReference type="SAM" id="Phobius"/>
    </source>
</evidence>
<reference evidence="2 3" key="1">
    <citation type="journal article" date="2015" name="Nature">
        <title>rRNA introns, odd ribosomes, and small enigmatic genomes across a large radiation of phyla.</title>
        <authorList>
            <person name="Brown C.T."/>
            <person name="Hug L.A."/>
            <person name="Thomas B.C."/>
            <person name="Sharon I."/>
            <person name="Castelle C.J."/>
            <person name="Singh A."/>
            <person name="Wilkins M.J."/>
            <person name="Williams K.H."/>
            <person name="Banfield J.F."/>
        </authorList>
    </citation>
    <scope>NUCLEOTIDE SEQUENCE [LARGE SCALE GENOMIC DNA]</scope>
</reference>
<evidence type="ECO:0000313" key="2">
    <source>
        <dbReference type="EMBL" id="KKP92246.1"/>
    </source>
</evidence>
<gene>
    <name evidence="2" type="ORF">UR96_C0018G0012</name>
</gene>
<feature type="transmembrane region" description="Helical" evidence="1">
    <location>
        <begin position="31"/>
        <end position="53"/>
    </location>
</feature>
<feature type="transmembrane region" description="Helical" evidence="1">
    <location>
        <begin position="73"/>
        <end position="94"/>
    </location>
</feature>
<feature type="transmembrane region" description="Helical" evidence="1">
    <location>
        <begin position="106"/>
        <end position="128"/>
    </location>
</feature>
<organism evidence="2 3">
    <name type="scientific">candidate division WS6 bacterium GW2011_GWC1_36_11</name>
    <dbReference type="NCBI Taxonomy" id="1619090"/>
    <lineage>
        <taxon>Bacteria</taxon>
        <taxon>Candidatus Dojkabacteria</taxon>
    </lineage>
</organism>
<accession>A0A0G0DT56</accession>
<protein>
    <submittedName>
        <fullName evidence="2">Uncharacterized protein</fullName>
    </submittedName>
</protein>
<dbReference type="AlphaFoldDB" id="A0A0G0DT56"/>
<proteinExistence type="predicted"/>
<keyword evidence="1" id="KW-0812">Transmembrane</keyword>
<comment type="caution">
    <text evidence="2">The sequence shown here is derived from an EMBL/GenBank/DDBJ whole genome shotgun (WGS) entry which is preliminary data.</text>
</comment>
<keyword evidence="1" id="KW-0472">Membrane</keyword>
<sequence length="240" mass="27334">MEEVSKNTLQQIKKENIKPIPKWQFLLKDSLVWGLFAINLILGSIGFAISLYILGSNDVLLDTSLVKNAWEWIILSIPIAWILLTILFVFIAYYNFKHTKEGYRFTVVKIFLMNIVVSIVLGVVMNGFGLSQKLNTIFSDNIPFYNHTMDLRSEVWMRPESGYLAGSIVDINSDTKILKIEDLKGKIWDILYQDATVKGRVVLELGEEIKIVGNAVSDNVFEASEIRPWVGNGRQMQENS</sequence>
<evidence type="ECO:0000313" key="3">
    <source>
        <dbReference type="Proteomes" id="UP000034140"/>
    </source>
</evidence>
<dbReference type="EMBL" id="LBRE01000018">
    <property type="protein sequence ID" value="KKP92246.1"/>
    <property type="molecule type" value="Genomic_DNA"/>
</dbReference>
<keyword evidence="1" id="KW-1133">Transmembrane helix</keyword>
<name>A0A0G0DT56_9BACT</name>